<feature type="coiled-coil region" evidence="5">
    <location>
        <begin position="151"/>
        <end position="193"/>
    </location>
</feature>
<keyword evidence="2 4" id="KW-0813">Transport</keyword>
<dbReference type="Pfam" id="PF01813">
    <property type="entry name" value="ATP-synt_D"/>
    <property type="match status" value="1"/>
</dbReference>
<name>A0A9D5JTG2_9BACT</name>
<comment type="similarity">
    <text evidence="1 4">Belongs to the V-ATPase D subunit family.</text>
</comment>
<evidence type="ECO:0000256" key="3">
    <source>
        <dbReference type="ARBA" id="ARBA00023065"/>
    </source>
</evidence>
<dbReference type="GO" id="GO:0046933">
    <property type="term" value="F:proton-transporting ATP synthase activity, rotational mechanism"/>
    <property type="evidence" value="ECO:0007669"/>
    <property type="project" value="UniProtKB-UniRule"/>
</dbReference>
<dbReference type="HAMAP" id="MF_00271">
    <property type="entry name" value="ATP_synth_D_arch"/>
    <property type="match status" value="1"/>
</dbReference>
<evidence type="ECO:0000256" key="5">
    <source>
        <dbReference type="SAM" id="Coils"/>
    </source>
</evidence>
<proteinExistence type="inferred from homology"/>
<sequence>MARSSATRMNLLRKKDQIALAEQGLEALKNKRDALFQEFLSLVKDLAAFRDTLEHSSREAVNALILASALDGRQQLQSLALASKRDVTIQIEEKSLWGVVVPEVEKVSYARSFLERGVSPTGTTSRIDEVAEGFERIVDLVIEMAPTEIQLKRLGQEIQKTTRRIHTLEQQLIPSLEQEVRAIQHTLEEREREDVFRLKRLKKKSRVTSGK</sequence>
<dbReference type="GO" id="GO:0042777">
    <property type="term" value="P:proton motive force-driven plasma membrane ATP synthesis"/>
    <property type="evidence" value="ECO:0007669"/>
    <property type="project" value="UniProtKB-UniRule"/>
</dbReference>
<feature type="coiled-coil region" evidence="5">
    <location>
        <begin position="11"/>
        <end position="38"/>
    </location>
</feature>
<keyword evidence="4" id="KW-0375">Hydrogen ion transport</keyword>
<evidence type="ECO:0000256" key="1">
    <source>
        <dbReference type="ARBA" id="ARBA00005850"/>
    </source>
</evidence>
<dbReference type="AlphaFoldDB" id="A0A9D5JTG2"/>
<comment type="function">
    <text evidence="4">Produces ATP from ADP in the presence of a proton gradient across the membrane.</text>
</comment>
<dbReference type="GO" id="GO:0046961">
    <property type="term" value="F:proton-transporting ATPase activity, rotational mechanism"/>
    <property type="evidence" value="ECO:0007669"/>
    <property type="project" value="InterPro"/>
</dbReference>
<evidence type="ECO:0000313" key="7">
    <source>
        <dbReference type="Proteomes" id="UP000649604"/>
    </source>
</evidence>
<keyword evidence="4" id="KW-0066">ATP synthesis</keyword>
<dbReference type="Proteomes" id="UP000649604">
    <property type="component" value="Unassembled WGS sequence"/>
</dbReference>
<keyword evidence="3 4" id="KW-0406">Ion transport</keyword>
<comment type="caution">
    <text evidence="6">The sequence shown here is derived from an EMBL/GenBank/DDBJ whole genome shotgun (WGS) entry which is preliminary data.</text>
</comment>
<dbReference type="EMBL" id="WJJP01000133">
    <property type="protein sequence ID" value="MBD3323785.1"/>
    <property type="molecule type" value="Genomic_DNA"/>
</dbReference>
<dbReference type="InterPro" id="IPR002699">
    <property type="entry name" value="V_ATPase_D"/>
</dbReference>
<dbReference type="PANTHER" id="PTHR11671">
    <property type="entry name" value="V-TYPE ATP SYNTHASE SUBUNIT D"/>
    <property type="match status" value="1"/>
</dbReference>
<reference evidence="6" key="1">
    <citation type="submission" date="2019-11" db="EMBL/GenBank/DDBJ databases">
        <title>Microbial mats filling the niche in hypersaline microbial mats.</title>
        <authorList>
            <person name="Wong H.L."/>
            <person name="Macleod F.I."/>
            <person name="White R.A. III"/>
            <person name="Burns B.P."/>
        </authorList>
    </citation>
    <scope>NUCLEOTIDE SEQUENCE</scope>
    <source>
        <strain evidence="6">Rbin_158</strain>
    </source>
</reference>
<evidence type="ECO:0000256" key="2">
    <source>
        <dbReference type="ARBA" id="ARBA00022448"/>
    </source>
</evidence>
<keyword evidence="5" id="KW-0175">Coiled coil</keyword>
<accession>A0A9D5JTG2</accession>
<gene>
    <name evidence="4" type="primary">atpD</name>
    <name evidence="6" type="ORF">GF339_04320</name>
</gene>
<dbReference type="NCBIfam" id="TIGR00309">
    <property type="entry name" value="V_ATPase_subD"/>
    <property type="match status" value="1"/>
</dbReference>
<dbReference type="GO" id="GO:0005524">
    <property type="term" value="F:ATP binding"/>
    <property type="evidence" value="ECO:0007669"/>
    <property type="project" value="UniProtKB-UniRule"/>
</dbReference>
<organism evidence="6 7">
    <name type="scientific">candidate division KSB3 bacterium</name>
    <dbReference type="NCBI Taxonomy" id="2044937"/>
    <lineage>
        <taxon>Bacteria</taxon>
        <taxon>candidate division KSB3</taxon>
    </lineage>
</organism>
<evidence type="ECO:0000256" key="4">
    <source>
        <dbReference type="HAMAP-Rule" id="MF_00271"/>
    </source>
</evidence>
<evidence type="ECO:0000313" key="6">
    <source>
        <dbReference type="EMBL" id="MBD3323785.1"/>
    </source>
</evidence>
<dbReference type="Gene3D" id="1.10.287.3240">
    <property type="match status" value="1"/>
</dbReference>
<protein>
    <recommendedName>
        <fullName evidence="4">V-type ATP synthase subunit D</fullName>
    </recommendedName>
    <alternativeName>
        <fullName evidence="4">V-ATPase subunit D</fullName>
    </alternativeName>
</protein>